<evidence type="ECO:0000256" key="3">
    <source>
        <dbReference type="ARBA" id="ARBA00023125"/>
    </source>
</evidence>
<dbReference type="GO" id="GO:0015074">
    <property type="term" value="P:DNA integration"/>
    <property type="evidence" value="ECO:0007669"/>
    <property type="project" value="UniProtKB-KW"/>
</dbReference>
<evidence type="ECO:0000313" key="8">
    <source>
        <dbReference type="EMBL" id="TNC77526.1"/>
    </source>
</evidence>
<dbReference type="RefSeq" id="WP_139090348.1">
    <property type="nucleotide sequence ID" value="NZ_VDGE01000002.1"/>
</dbReference>
<dbReference type="PANTHER" id="PTHR30629">
    <property type="entry name" value="PROPHAGE INTEGRASE"/>
    <property type="match status" value="1"/>
</dbReference>
<dbReference type="PROSITE" id="PS51898">
    <property type="entry name" value="TYR_RECOMBINASE"/>
    <property type="match status" value="1"/>
</dbReference>
<evidence type="ECO:0000256" key="1">
    <source>
        <dbReference type="ARBA" id="ARBA00008857"/>
    </source>
</evidence>
<accession>A0A5C4NWH8</accession>
<dbReference type="CDD" id="cd01189">
    <property type="entry name" value="INT_ICEBs1_C_like"/>
    <property type="match status" value="1"/>
</dbReference>
<dbReference type="GO" id="GO:0006310">
    <property type="term" value="P:DNA recombination"/>
    <property type="evidence" value="ECO:0007669"/>
    <property type="project" value="UniProtKB-KW"/>
</dbReference>
<name>A0A5C4NWH8_9BURK</name>
<evidence type="ECO:0000313" key="9">
    <source>
        <dbReference type="Proteomes" id="UP000305681"/>
    </source>
</evidence>
<dbReference type="EMBL" id="VDGE01000002">
    <property type="protein sequence ID" value="TNC77526.1"/>
    <property type="molecule type" value="Genomic_DNA"/>
</dbReference>
<dbReference type="Gene3D" id="1.10.443.10">
    <property type="entry name" value="Intergrase catalytic core"/>
    <property type="match status" value="1"/>
</dbReference>
<dbReference type="GO" id="GO:0003677">
    <property type="term" value="F:DNA binding"/>
    <property type="evidence" value="ECO:0007669"/>
    <property type="project" value="UniProtKB-UniRule"/>
</dbReference>
<dbReference type="InterPro" id="IPR022000">
    <property type="entry name" value="Min27-like_integrase_DNA_bind"/>
</dbReference>
<keyword evidence="3 5" id="KW-0238">DNA-binding</keyword>
<comment type="caution">
    <text evidence="8">The sequence shown here is derived from an EMBL/GenBank/DDBJ whole genome shotgun (WGS) entry which is preliminary data.</text>
</comment>
<evidence type="ECO:0000259" key="7">
    <source>
        <dbReference type="PROSITE" id="PS51900"/>
    </source>
</evidence>
<dbReference type="InterPro" id="IPR004107">
    <property type="entry name" value="Integrase_SAM-like_N"/>
</dbReference>
<dbReference type="InterPro" id="IPR044068">
    <property type="entry name" value="CB"/>
</dbReference>
<dbReference type="Pfam" id="PF14659">
    <property type="entry name" value="Phage_int_SAM_3"/>
    <property type="match status" value="1"/>
</dbReference>
<reference evidence="8 9" key="1">
    <citation type="submission" date="2019-06" db="EMBL/GenBank/DDBJ databases">
        <title>Genome sequence of Janthinobacterium lividum UCD_MED1.</title>
        <authorList>
            <person name="De Leon M.E."/>
            <person name="Jospin G."/>
        </authorList>
    </citation>
    <scope>NUCLEOTIDE SEQUENCE [LARGE SCALE GENOMIC DNA]</scope>
    <source>
        <strain evidence="8 9">UCD_MED1</strain>
    </source>
</reference>
<dbReference type="Pfam" id="PF12167">
    <property type="entry name" value="Arm-DNA-bind_2"/>
    <property type="match status" value="1"/>
</dbReference>
<dbReference type="InterPro" id="IPR010998">
    <property type="entry name" value="Integrase_recombinase_N"/>
</dbReference>
<feature type="domain" description="Core-binding (CB)" evidence="7">
    <location>
        <begin position="82"/>
        <end position="161"/>
    </location>
</feature>
<organism evidence="8 9">
    <name type="scientific">Janthinobacterium lividum</name>
    <dbReference type="NCBI Taxonomy" id="29581"/>
    <lineage>
        <taxon>Bacteria</taxon>
        <taxon>Pseudomonadati</taxon>
        <taxon>Pseudomonadota</taxon>
        <taxon>Betaproteobacteria</taxon>
        <taxon>Burkholderiales</taxon>
        <taxon>Oxalobacteraceae</taxon>
        <taxon>Janthinobacterium</taxon>
    </lineage>
</organism>
<evidence type="ECO:0000256" key="5">
    <source>
        <dbReference type="PROSITE-ProRule" id="PRU01248"/>
    </source>
</evidence>
<dbReference type="PANTHER" id="PTHR30629:SF2">
    <property type="entry name" value="PROPHAGE INTEGRASE INTS-RELATED"/>
    <property type="match status" value="1"/>
</dbReference>
<keyword evidence="2" id="KW-0229">DNA integration</keyword>
<dbReference type="AlphaFoldDB" id="A0A5C4NWH8"/>
<dbReference type="InterPro" id="IPR050808">
    <property type="entry name" value="Phage_Integrase"/>
</dbReference>
<dbReference type="InterPro" id="IPR002104">
    <property type="entry name" value="Integrase_catalytic"/>
</dbReference>
<dbReference type="Gene3D" id="1.10.150.130">
    <property type="match status" value="1"/>
</dbReference>
<dbReference type="InterPro" id="IPR011010">
    <property type="entry name" value="DNA_brk_join_enz"/>
</dbReference>
<dbReference type="InterPro" id="IPR013762">
    <property type="entry name" value="Integrase-like_cat_sf"/>
</dbReference>
<dbReference type="Proteomes" id="UP000305681">
    <property type="component" value="Unassembled WGS sequence"/>
</dbReference>
<gene>
    <name evidence="8" type="ORF">FHI69_09325</name>
</gene>
<dbReference type="PROSITE" id="PS51900">
    <property type="entry name" value="CB"/>
    <property type="match status" value="1"/>
</dbReference>
<feature type="domain" description="Tyr recombinase" evidence="6">
    <location>
        <begin position="186"/>
        <end position="373"/>
    </location>
</feature>
<dbReference type="SUPFAM" id="SSF56349">
    <property type="entry name" value="DNA breaking-rejoining enzymes"/>
    <property type="match status" value="1"/>
</dbReference>
<evidence type="ECO:0000256" key="4">
    <source>
        <dbReference type="ARBA" id="ARBA00023172"/>
    </source>
</evidence>
<protein>
    <submittedName>
        <fullName evidence="8">Site-specific integrase</fullName>
    </submittedName>
</protein>
<evidence type="ECO:0000256" key="2">
    <source>
        <dbReference type="ARBA" id="ARBA00022908"/>
    </source>
</evidence>
<comment type="similarity">
    <text evidence="1">Belongs to the 'phage' integrase family.</text>
</comment>
<sequence length="384" mass="43574">MGRDGRGVKAASESSIEITFMYRGTRCRERIALKPTSANLKRAENHRAAILHAIATNSFDYTATFPQSSNAAKFADQVGDVQTIEAFLDKWLDRQKKHLKASTYNGYRKIVVGQLIPWFGTIMLSALRKKDVRAKLEPMNATNKTMANIQSVLRKALDDAIEDELIEVNPLARWCYSKVEAPQSKDDIDPFTKEEQAAILTQATGQGRNMLQFAFWTGLRTSELVALDWTDVDFVRGVVMVTRALTQHSKAAESTKTNAGRREVKLLERAMHALQEQKAFTWAKGEEVFQNPRLERRWEGDQPIRKTLWTGVLQNAGVRYRNPYQTRHTYASMMLSAGEHPMWVAKQMGHADWTMIARVYGRWMPEADTFAGAKAEAIFGKLKK</sequence>
<proteinExistence type="inferred from homology"/>
<dbReference type="Pfam" id="PF00589">
    <property type="entry name" value="Phage_integrase"/>
    <property type="match status" value="1"/>
</dbReference>
<evidence type="ECO:0000259" key="6">
    <source>
        <dbReference type="PROSITE" id="PS51898"/>
    </source>
</evidence>
<keyword evidence="4" id="KW-0233">DNA recombination</keyword>